<keyword evidence="2" id="KW-0472">Membrane</keyword>
<evidence type="ECO:0000256" key="1">
    <source>
        <dbReference type="SAM" id="MobiDB-lite"/>
    </source>
</evidence>
<evidence type="ECO:0000313" key="4">
    <source>
        <dbReference type="Proteomes" id="UP000767238"/>
    </source>
</evidence>
<keyword evidence="2" id="KW-0812">Transmembrane</keyword>
<name>A0A9P8G9Q5_AURME</name>
<feature type="transmembrane region" description="Helical" evidence="2">
    <location>
        <begin position="20"/>
        <end position="41"/>
    </location>
</feature>
<dbReference type="Proteomes" id="UP000767238">
    <property type="component" value="Unassembled WGS sequence"/>
</dbReference>
<keyword evidence="2" id="KW-1133">Transmembrane helix</keyword>
<feature type="non-terminal residue" evidence="3">
    <location>
        <position position="515"/>
    </location>
</feature>
<protein>
    <submittedName>
        <fullName evidence="3">Uncharacterized protein</fullName>
    </submittedName>
</protein>
<evidence type="ECO:0000256" key="2">
    <source>
        <dbReference type="SAM" id="Phobius"/>
    </source>
</evidence>
<dbReference type="AlphaFoldDB" id="A0A9P8G9Q5"/>
<comment type="caution">
    <text evidence="3">The sequence shown here is derived from an EMBL/GenBank/DDBJ whole genome shotgun (WGS) entry which is preliminary data.</text>
</comment>
<organism evidence="3 4">
    <name type="scientific">Aureobasidium melanogenum</name>
    <name type="common">Aureobasidium pullulans var. melanogenum</name>
    <dbReference type="NCBI Taxonomy" id="46634"/>
    <lineage>
        <taxon>Eukaryota</taxon>
        <taxon>Fungi</taxon>
        <taxon>Dikarya</taxon>
        <taxon>Ascomycota</taxon>
        <taxon>Pezizomycotina</taxon>
        <taxon>Dothideomycetes</taxon>
        <taxon>Dothideomycetidae</taxon>
        <taxon>Dothideales</taxon>
        <taxon>Saccotheciaceae</taxon>
        <taxon>Aureobasidium</taxon>
    </lineage>
</organism>
<dbReference type="EMBL" id="JAHFYH010000070">
    <property type="protein sequence ID" value="KAH0215675.1"/>
    <property type="molecule type" value="Genomic_DNA"/>
</dbReference>
<dbReference type="OrthoDB" id="3220769at2759"/>
<accession>A0A9P8G9Q5</accession>
<gene>
    <name evidence="3" type="ORF">KCV03_g7926</name>
</gene>
<reference evidence="3" key="2">
    <citation type="submission" date="2021-08" db="EMBL/GenBank/DDBJ databases">
        <authorList>
            <person name="Gostincar C."/>
            <person name="Sun X."/>
            <person name="Song Z."/>
            <person name="Gunde-Cimerman N."/>
        </authorList>
    </citation>
    <scope>NUCLEOTIDE SEQUENCE</scope>
    <source>
        <strain evidence="3">EXF-8016</strain>
    </source>
</reference>
<feature type="region of interest" description="Disordered" evidence="1">
    <location>
        <begin position="488"/>
        <end position="507"/>
    </location>
</feature>
<evidence type="ECO:0000313" key="3">
    <source>
        <dbReference type="EMBL" id="KAH0215675.1"/>
    </source>
</evidence>
<sequence>MRPLPKFSYNVTRDYPYKWFTPVAIIGGIVLTALFSAINFFSTAYNMVSITTDNPQDYGAEIYKMWLYTRLLTIKFRPTCDNAVLSAESSLRTNHSRFDYQLVDISNGDPTLSYDNQALAQCYASRVMLDFSTWYDRSAAQINVSSWGLHVTVDLQCQLDPNQYEIEEFILRTHYDPFIDSRTSQTTLTWNLALSPASKWAEVLMLAFWKETITAMSSQTQTSLGSDDTMTRHNLTHGYVQLDNYSSKHRSKAMTDDDYFDSMSCVFIDATKSVKYTASASTSGYSGTLNESYVHSTAWPNIWTPVDHLAKAVLSAAYVDLGQASAANNSMVSNADSLRYWTANLSRIVDRSSVNIGIRIGDHHVNITDYDTDAALPMDDEYKMGTPDWDQTSRAAFLTTYTCHVPQLKPPFNIFVSILVADLVFLRTVWSLYNFMVAYFLKSRHPNANICDECLARKKEDDVEVVEEKEDPVHYNKSHGVDEHTIELDYLGPPSPPTRRDDQGSAQSLLIHRHV</sequence>
<proteinExistence type="predicted"/>
<reference evidence="3" key="1">
    <citation type="journal article" date="2021" name="J Fungi (Basel)">
        <title>Virulence traits and population genomics of the black yeast Aureobasidium melanogenum.</title>
        <authorList>
            <person name="Cernosa A."/>
            <person name="Sun X."/>
            <person name="Gostincar C."/>
            <person name="Fang C."/>
            <person name="Gunde-Cimerman N."/>
            <person name="Song Z."/>
        </authorList>
    </citation>
    <scope>NUCLEOTIDE SEQUENCE</scope>
    <source>
        <strain evidence="3">EXF-8016</strain>
    </source>
</reference>